<keyword evidence="4" id="KW-1185">Reference proteome</keyword>
<dbReference type="InterPro" id="IPR029016">
    <property type="entry name" value="GAF-like_dom_sf"/>
</dbReference>
<dbReference type="InterPro" id="IPR003018">
    <property type="entry name" value="GAF"/>
</dbReference>
<dbReference type="InterPro" id="IPR001633">
    <property type="entry name" value="EAL_dom"/>
</dbReference>
<evidence type="ECO:0000259" key="1">
    <source>
        <dbReference type="PROSITE" id="PS50883"/>
    </source>
</evidence>
<dbReference type="Pfam" id="PF00990">
    <property type="entry name" value="GGDEF"/>
    <property type="match status" value="1"/>
</dbReference>
<dbReference type="GO" id="GO:0071111">
    <property type="term" value="F:cyclic-guanylate-specific phosphodiesterase activity"/>
    <property type="evidence" value="ECO:0007669"/>
    <property type="project" value="InterPro"/>
</dbReference>
<dbReference type="PANTHER" id="PTHR33121">
    <property type="entry name" value="CYCLIC DI-GMP PHOSPHODIESTERASE PDEF"/>
    <property type="match status" value="1"/>
</dbReference>
<dbReference type="PROSITE" id="PS50887">
    <property type="entry name" value="GGDEF"/>
    <property type="match status" value="1"/>
</dbReference>
<accession>C6HUQ1</accession>
<dbReference type="InterPro" id="IPR035919">
    <property type="entry name" value="EAL_sf"/>
</dbReference>
<sequence>MNPEMTDREEITRAVLHSNRLLVRSVGAPLDATLESLCSILVEELSARLVVISRLDLEDLSLRPVAAEGAAREYLDGIVLSASSDSPMGQGPAGQVMRSGSPMVAKLPDSLPPVMGLHDRVRRFDLGGSALAPIYTSEGLWGLISVYRSSQASFSSDILPLLQSFARDIGDFLDRRREFQELSLRRSFQEAIESFQSRLLQGLSVDEIRSALLECVVDRMAFPAAFLVEESRENPPSRTPPRLAGYRLSSGAFPGIREDFSDELVGKVFSQALLESPLPEMPVGENFLFGPSESPLWTPMLRKVFEDLSLGGAIFFSLEVLEDPPKTLSLLIGVRSFHPPSQETVELLSQLVNGTRMAMAQSRDRSRLDLYARFYRAIGAIGKLLARHPAPQDLYDGVCDALVEATGIDLAFVSLLEPGDKVRVVSARGRARDFIDGAVFSVDPQDPGRCLIHSRTLGTSDVVEFPLLEEWLCSDAVREVARPWHLRNTLTVSFAKDGHRIGILGLISREKGFFDRTLVGLLGGIAQDISFSLEFLDRQERLKVLASIDPLTDLPNRTAFVGELGRLTSSQPDLALSVGILDIDGFKNWNDAFGHIEGDRLLQSMAREIPGILPKGAFLARMGGDEFGICLSSPGSIDRRRVEEISQKILDLGLRLDGGHNLVTVSLGWALFPDDAKTPAELLARADESLFAAKSSGRNRSTLFGPEIAQAMVSRVETRRSFPLALERGEILFWLQPQVDVRGGRVEGVEMLVRWKREEGMVPPGTFIPEVEREPALIRKLGCHALSEACRLRRELSAPLPTLRISLNIGAGHFLHPAFLDDVDAALRGETGTGLVVEVTEGASLESPERTGRIREELRRRGLELSLDDFGTGFSSLHHVADLLPDEIKLDGSFMRSFRMRTNAFAVVGSTLLLTDLSGSRLVGEGIEHRSDVELWLRMGGSLVQGYFFAKPMSLDDFKDFYARPLPEIALPPVYPVEELPFLEYAFRTAGEASGDSGGLPGLSCPLDSWFEVRGVHYYHLPSWHAAREAHQAFHRGGGTRGAAEVAPLEAPLQALREEIDAYLQALPLRP</sequence>
<dbReference type="Gene3D" id="3.20.20.450">
    <property type="entry name" value="EAL domain"/>
    <property type="match status" value="1"/>
</dbReference>
<dbReference type="CDD" id="cd01949">
    <property type="entry name" value="GGDEF"/>
    <property type="match status" value="1"/>
</dbReference>
<evidence type="ECO:0000259" key="2">
    <source>
        <dbReference type="PROSITE" id="PS50887"/>
    </source>
</evidence>
<dbReference type="SUPFAM" id="SSF55781">
    <property type="entry name" value="GAF domain-like"/>
    <property type="match status" value="2"/>
</dbReference>
<dbReference type="InterPro" id="IPR050706">
    <property type="entry name" value="Cyclic-di-GMP_PDE-like"/>
</dbReference>
<name>C6HUQ1_9BACT</name>
<dbReference type="PROSITE" id="PS50883">
    <property type="entry name" value="EAL"/>
    <property type="match status" value="1"/>
</dbReference>
<reference evidence="3 4" key="1">
    <citation type="journal article" date="2009" name="Appl. Environ. Microbiol.">
        <title>Community genomic and proteomic analyses of chemoautotrophic iron-oxidizing "Leptospirillum rubarum" (Group II) and "Leptospirillum ferrodiazotrophum" (Group III) bacteria in acid mine drainage biofilms.</title>
        <authorList>
            <person name="Goltsman D.S."/>
            <person name="Denef V.J."/>
            <person name="Singer S.W."/>
            <person name="VerBerkmoes N.C."/>
            <person name="Lefsrud M."/>
            <person name="Mueller R.S."/>
            <person name="Dick G.J."/>
            <person name="Sun C.L."/>
            <person name="Wheeler K.E."/>
            <person name="Zemla A."/>
            <person name="Baker B.J."/>
            <person name="Hauser L."/>
            <person name="Land M."/>
            <person name="Shah M.B."/>
            <person name="Thelen M.P."/>
            <person name="Hettich R.L."/>
            <person name="Banfield J.F."/>
        </authorList>
    </citation>
    <scope>NUCLEOTIDE SEQUENCE [LARGE SCALE GENOMIC DNA]</scope>
</reference>
<dbReference type="SMART" id="SM00267">
    <property type="entry name" value="GGDEF"/>
    <property type="match status" value="1"/>
</dbReference>
<feature type="domain" description="GGDEF" evidence="2">
    <location>
        <begin position="574"/>
        <end position="706"/>
    </location>
</feature>
<dbReference type="Gene3D" id="3.30.450.40">
    <property type="match status" value="2"/>
</dbReference>
<protein>
    <submittedName>
        <fullName evidence="3">Diguanylate cyclase/phosphodiesterase with GAF sensor</fullName>
    </submittedName>
</protein>
<dbReference type="InterPro" id="IPR029787">
    <property type="entry name" value="Nucleotide_cyclase"/>
</dbReference>
<evidence type="ECO:0000313" key="3">
    <source>
        <dbReference type="EMBL" id="EES53677.1"/>
    </source>
</evidence>
<dbReference type="Proteomes" id="UP000009374">
    <property type="component" value="Unassembled WGS sequence"/>
</dbReference>
<dbReference type="Gene3D" id="3.30.70.270">
    <property type="match status" value="1"/>
</dbReference>
<dbReference type="InterPro" id="IPR000160">
    <property type="entry name" value="GGDEF_dom"/>
</dbReference>
<dbReference type="InterPro" id="IPR043128">
    <property type="entry name" value="Rev_trsase/Diguanyl_cyclase"/>
</dbReference>
<organism evidence="3 4">
    <name type="scientific">Leptospirillum ferrodiazotrophum</name>
    <dbReference type="NCBI Taxonomy" id="412449"/>
    <lineage>
        <taxon>Bacteria</taxon>
        <taxon>Pseudomonadati</taxon>
        <taxon>Nitrospirota</taxon>
        <taxon>Nitrospiria</taxon>
        <taxon>Nitrospirales</taxon>
        <taxon>Nitrospiraceae</taxon>
        <taxon>Leptospirillum</taxon>
    </lineage>
</organism>
<proteinExistence type="predicted"/>
<dbReference type="Pfam" id="PF13185">
    <property type="entry name" value="GAF_2"/>
    <property type="match status" value="2"/>
</dbReference>
<gene>
    <name evidence="3" type="ORF">UBAL3_69480045</name>
</gene>
<dbReference type="AlphaFoldDB" id="C6HUQ1"/>
<feature type="domain" description="EAL" evidence="1">
    <location>
        <begin position="715"/>
        <end position="966"/>
    </location>
</feature>
<evidence type="ECO:0000313" key="4">
    <source>
        <dbReference type="Proteomes" id="UP000009374"/>
    </source>
</evidence>
<dbReference type="SUPFAM" id="SSF55073">
    <property type="entry name" value="Nucleotide cyclase"/>
    <property type="match status" value="1"/>
</dbReference>
<dbReference type="NCBIfam" id="TIGR00254">
    <property type="entry name" value="GGDEF"/>
    <property type="match status" value="1"/>
</dbReference>
<dbReference type="PANTHER" id="PTHR33121:SF70">
    <property type="entry name" value="SIGNALING PROTEIN YKOW"/>
    <property type="match status" value="1"/>
</dbReference>
<dbReference type="CDD" id="cd01948">
    <property type="entry name" value="EAL"/>
    <property type="match status" value="1"/>
</dbReference>
<dbReference type="Pfam" id="PF00563">
    <property type="entry name" value="EAL"/>
    <property type="match status" value="1"/>
</dbReference>
<dbReference type="SUPFAM" id="SSF141868">
    <property type="entry name" value="EAL domain-like"/>
    <property type="match status" value="1"/>
</dbReference>
<dbReference type="SMART" id="SM00052">
    <property type="entry name" value="EAL"/>
    <property type="match status" value="1"/>
</dbReference>
<dbReference type="EMBL" id="GG693857">
    <property type="protein sequence ID" value="EES53677.1"/>
    <property type="molecule type" value="Genomic_DNA"/>
</dbReference>